<dbReference type="GO" id="GO:0016491">
    <property type="term" value="F:oxidoreductase activity"/>
    <property type="evidence" value="ECO:0007669"/>
    <property type="project" value="UniProtKB-KW"/>
</dbReference>
<dbReference type="PANTHER" id="PTHR10160:SF19">
    <property type="entry name" value="PROTON-TRANSLOCATING NAD(P)(+) TRANSHYDROGENASE"/>
    <property type="match status" value="1"/>
</dbReference>
<dbReference type="Proteomes" id="UP000654108">
    <property type="component" value="Unassembled WGS sequence"/>
</dbReference>
<feature type="compositionally biased region" description="Low complexity" evidence="9">
    <location>
        <begin position="410"/>
        <end position="421"/>
    </location>
</feature>
<proteinExistence type="inferred from homology"/>
<accession>A0A927IS16</accession>
<dbReference type="PIRSF" id="PIRSF000203">
    <property type="entry name" value="NADP_transhydrogenase_alpha"/>
    <property type="match status" value="1"/>
</dbReference>
<dbReference type="GO" id="GO:0008750">
    <property type="term" value="F:proton-translocating NAD(P)+ transhydrogenase activity"/>
    <property type="evidence" value="ECO:0007669"/>
    <property type="project" value="UniProtKB-EC"/>
</dbReference>
<dbReference type="SUPFAM" id="SSF52283">
    <property type="entry name" value="Formate/glycerate dehydrogenase catalytic domain-like"/>
    <property type="match status" value="1"/>
</dbReference>
<dbReference type="GO" id="GO:0050661">
    <property type="term" value="F:NADP binding"/>
    <property type="evidence" value="ECO:0007669"/>
    <property type="project" value="TreeGrafter"/>
</dbReference>
<name>A0A927IS16_9HYPH</name>
<evidence type="ECO:0000256" key="7">
    <source>
        <dbReference type="ARBA" id="ARBA00048202"/>
    </source>
</evidence>
<dbReference type="SMART" id="SM01003">
    <property type="entry name" value="AlaDh_PNT_N"/>
    <property type="match status" value="1"/>
</dbReference>
<evidence type="ECO:0000256" key="5">
    <source>
        <dbReference type="ARBA" id="ARBA00022967"/>
    </source>
</evidence>
<dbReference type="EMBL" id="JACYFU010000006">
    <property type="protein sequence ID" value="MBD8067305.1"/>
    <property type="molecule type" value="Genomic_DNA"/>
</dbReference>
<dbReference type="InterPro" id="IPR008143">
    <property type="entry name" value="Ala_DH/PNT_CS2"/>
</dbReference>
<dbReference type="PROSITE" id="PS00837">
    <property type="entry name" value="ALADH_PNT_2"/>
    <property type="match status" value="1"/>
</dbReference>
<comment type="function">
    <text evidence="1 8">The transhydrogenation between NADH and NADP is coupled to respiration and ATP hydrolysis and functions as a proton pump across the membrane.</text>
</comment>
<evidence type="ECO:0000256" key="8">
    <source>
        <dbReference type="PIRNR" id="PIRNR000203"/>
    </source>
</evidence>
<evidence type="ECO:0000256" key="4">
    <source>
        <dbReference type="ARBA" id="ARBA00022857"/>
    </source>
</evidence>
<reference evidence="12" key="1">
    <citation type="submission" date="2020-09" db="EMBL/GenBank/DDBJ databases">
        <title>Genome seq and assembly of Devosia sp.</title>
        <authorList>
            <person name="Chhetri G."/>
        </authorList>
    </citation>
    <scope>NUCLEOTIDE SEQUENCE</scope>
    <source>
        <strain evidence="12">PTR5</strain>
    </source>
</reference>
<evidence type="ECO:0000259" key="10">
    <source>
        <dbReference type="SMART" id="SM01002"/>
    </source>
</evidence>
<dbReference type="GO" id="GO:0006740">
    <property type="term" value="P:NADPH regeneration"/>
    <property type="evidence" value="ECO:0007669"/>
    <property type="project" value="TreeGrafter"/>
</dbReference>
<evidence type="ECO:0000313" key="12">
    <source>
        <dbReference type="EMBL" id="MBD8067305.1"/>
    </source>
</evidence>
<dbReference type="SUPFAM" id="SSF51735">
    <property type="entry name" value="NAD(P)-binding Rossmann-fold domains"/>
    <property type="match status" value="1"/>
</dbReference>
<keyword evidence="13" id="KW-1185">Reference proteome</keyword>
<keyword evidence="3 8" id="KW-0547">Nucleotide-binding</keyword>
<dbReference type="Pfam" id="PF05222">
    <property type="entry name" value="AlaDh_PNT_N"/>
    <property type="match status" value="1"/>
</dbReference>
<gene>
    <name evidence="12" type="ORF">IC608_17685</name>
</gene>
<feature type="domain" description="Alanine dehydrogenase/pyridine nucleotide transhydrogenase N-terminal" evidence="11">
    <location>
        <begin position="4"/>
        <end position="139"/>
    </location>
</feature>
<evidence type="ECO:0000313" key="13">
    <source>
        <dbReference type="Proteomes" id="UP000654108"/>
    </source>
</evidence>
<dbReference type="PANTHER" id="PTHR10160">
    <property type="entry name" value="NAD(P) TRANSHYDROGENASE"/>
    <property type="match status" value="1"/>
</dbReference>
<dbReference type="InterPro" id="IPR026255">
    <property type="entry name" value="NADP_transhyd_a"/>
</dbReference>
<evidence type="ECO:0000256" key="6">
    <source>
        <dbReference type="ARBA" id="ARBA00023027"/>
    </source>
</evidence>
<evidence type="ECO:0000256" key="9">
    <source>
        <dbReference type="SAM" id="MobiDB-lite"/>
    </source>
</evidence>
<dbReference type="EC" id="7.1.1.1" evidence="8"/>
<keyword evidence="6 8" id="KW-0520">NAD</keyword>
<keyword evidence="5 8" id="KW-1278">Translocase</keyword>
<dbReference type="Pfam" id="PF01262">
    <property type="entry name" value="AlaDh_PNT_C"/>
    <property type="match status" value="1"/>
</dbReference>
<dbReference type="SMART" id="SM01002">
    <property type="entry name" value="AlaDh_PNT_C"/>
    <property type="match status" value="1"/>
</dbReference>
<organism evidence="12 13">
    <name type="scientific">Devosia oryzisoli</name>
    <dbReference type="NCBI Taxonomy" id="2774138"/>
    <lineage>
        <taxon>Bacteria</taxon>
        <taxon>Pseudomonadati</taxon>
        <taxon>Pseudomonadota</taxon>
        <taxon>Alphaproteobacteria</taxon>
        <taxon>Hyphomicrobiales</taxon>
        <taxon>Devosiaceae</taxon>
        <taxon>Devosia</taxon>
    </lineage>
</organism>
<dbReference type="NCBIfam" id="NF006942">
    <property type="entry name" value="PRK09424.1"/>
    <property type="match status" value="1"/>
</dbReference>
<dbReference type="RefSeq" id="WP_191778242.1">
    <property type="nucleotide sequence ID" value="NZ_JACYFU010000006.1"/>
</dbReference>
<evidence type="ECO:0000256" key="3">
    <source>
        <dbReference type="ARBA" id="ARBA00022741"/>
    </source>
</evidence>
<keyword evidence="12" id="KW-0560">Oxidoreductase</keyword>
<keyword evidence="4 8" id="KW-0521">NADP</keyword>
<dbReference type="InterPro" id="IPR007698">
    <property type="entry name" value="AlaDH/PNT_NAD(H)-bd"/>
</dbReference>
<evidence type="ECO:0000256" key="2">
    <source>
        <dbReference type="ARBA" id="ARBA00005689"/>
    </source>
</evidence>
<comment type="catalytic activity">
    <reaction evidence="7 8">
        <text>NAD(+) + NADPH + H(+)(in) = NADH + NADP(+) + H(+)(out)</text>
        <dbReference type="Rhea" id="RHEA:47992"/>
        <dbReference type="ChEBI" id="CHEBI:15378"/>
        <dbReference type="ChEBI" id="CHEBI:57540"/>
        <dbReference type="ChEBI" id="CHEBI:57783"/>
        <dbReference type="ChEBI" id="CHEBI:57945"/>
        <dbReference type="ChEBI" id="CHEBI:58349"/>
        <dbReference type="EC" id="7.1.1.1"/>
    </reaction>
</comment>
<dbReference type="InterPro" id="IPR036291">
    <property type="entry name" value="NAD(P)-bd_dom_sf"/>
</dbReference>
<feature type="compositionally biased region" description="Pro residues" evidence="9">
    <location>
        <begin position="384"/>
        <end position="400"/>
    </location>
</feature>
<dbReference type="InterPro" id="IPR007886">
    <property type="entry name" value="AlaDH/PNT_N"/>
</dbReference>
<dbReference type="CDD" id="cd05304">
    <property type="entry name" value="Rubrum_tdh"/>
    <property type="match status" value="1"/>
</dbReference>
<evidence type="ECO:0000259" key="11">
    <source>
        <dbReference type="SMART" id="SM01003"/>
    </source>
</evidence>
<evidence type="ECO:0000256" key="1">
    <source>
        <dbReference type="ARBA" id="ARBA00003943"/>
    </source>
</evidence>
<protein>
    <recommendedName>
        <fullName evidence="8">NAD(P) transhydrogenase subunit alpha</fullName>
        <ecNumber evidence="8">7.1.1.1</ecNumber>
    </recommendedName>
</protein>
<comment type="similarity">
    <text evidence="2 8">Belongs to the AlaDH/PNT family.</text>
</comment>
<feature type="region of interest" description="Disordered" evidence="9">
    <location>
        <begin position="382"/>
        <end position="467"/>
    </location>
</feature>
<comment type="caution">
    <text evidence="12">The sequence shown here is derived from an EMBL/GenBank/DDBJ whole genome shotgun (WGS) entry which is preliminary data.</text>
</comment>
<sequence>MKVAVLRERDFGESRVAATPETVGKLIALGADVAVESGAGALSRFPDDQYAAAGAAVVPSAAEALRDADILLCVRRPSVAALTGIRPGALVIGTLDPYGHEADIAALAQAGVTAVAMEFMPRITRAQVMDILSSQANLAGYQAVIEAAAVFERAMPMMMTAAGTVRPAKAFVMGAGVAGLQAIATAKRLGAVVSATDVRAAAGEQVESLGAKFIMTDALKDASGTGGYARELTPDEQAAQAELVAGHIAKQDMVITTALIPGRPAPKLVTRAMVESMAPGSVIVDLAGERGGNVELTVPDQVITHQGVSIIGYTNLAGRIPTTASQLYARNLLSFLDTLIDKKARTLAIDWEDELLKATVLTRDGAVVHPNLAAAAALVSTPTPAAPAPVPTPAATPAPKAPTRKSVSKAPAAPDGVLAAAAPPPKASRPKRAPAQPNPAVGETPPKAAAPRKRAAAKKPAAPEEGN</sequence>
<dbReference type="GO" id="GO:0005886">
    <property type="term" value="C:plasma membrane"/>
    <property type="evidence" value="ECO:0007669"/>
    <property type="project" value="TreeGrafter"/>
</dbReference>
<feature type="domain" description="Alanine dehydrogenase/pyridine nucleotide transhydrogenase NAD(H)-binding" evidence="10">
    <location>
        <begin position="148"/>
        <end position="312"/>
    </location>
</feature>
<dbReference type="Gene3D" id="3.40.50.720">
    <property type="entry name" value="NAD(P)-binding Rossmann-like Domain"/>
    <property type="match status" value="2"/>
</dbReference>
<dbReference type="AlphaFoldDB" id="A0A927IS16"/>